<dbReference type="Pfam" id="PF06736">
    <property type="entry name" value="TMEM175"/>
    <property type="match status" value="1"/>
</dbReference>
<comment type="subcellular location">
    <subcellularLocation>
        <location evidence="1">Membrane</location>
        <topology evidence="1">Multi-pass membrane protein</topology>
    </subcellularLocation>
</comment>
<evidence type="ECO:0000313" key="15">
    <source>
        <dbReference type="Proteomes" id="UP000198891"/>
    </source>
</evidence>
<evidence type="ECO:0000313" key="14">
    <source>
        <dbReference type="EMBL" id="SDY68740.1"/>
    </source>
</evidence>
<dbReference type="InterPro" id="IPR010617">
    <property type="entry name" value="TMEM175-like"/>
</dbReference>
<comment type="similarity">
    <text evidence="2">Belongs to the TMEM175 family.</text>
</comment>
<keyword evidence="10 13" id="KW-0472">Membrane</keyword>
<feature type="transmembrane region" description="Helical" evidence="13">
    <location>
        <begin position="89"/>
        <end position="113"/>
    </location>
</feature>
<dbReference type="OrthoDB" id="7626281at2"/>
<protein>
    <submittedName>
        <fullName evidence="14">Uncharacterized membrane protein</fullName>
    </submittedName>
</protein>
<feature type="transmembrane region" description="Helical" evidence="13">
    <location>
        <begin position="58"/>
        <end position="77"/>
    </location>
</feature>
<feature type="transmembrane region" description="Helical" evidence="13">
    <location>
        <begin position="169"/>
        <end position="202"/>
    </location>
</feature>
<reference evidence="14 15" key="1">
    <citation type="submission" date="2016-10" db="EMBL/GenBank/DDBJ databases">
        <authorList>
            <person name="de Groot N.N."/>
        </authorList>
    </citation>
    <scope>NUCLEOTIDE SEQUENCE [LARGE SCALE GENOMIC DNA]</scope>
    <source>
        <strain evidence="14 15">CGMCC 4.3491</strain>
    </source>
</reference>
<evidence type="ECO:0000256" key="11">
    <source>
        <dbReference type="ARBA" id="ARBA00023303"/>
    </source>
</evidence>
<evidence type="ECO:0000256" key="6">
    <source>
        <dbReference type="ARBA" id="ARBA00022826"/>
    </source>
</evidence>
<comment type="catalytic activity">
    <reaction evidence="12">
        <text>K(+)(in) = K(+)(out)</text>
        <dbReference type="Rhea" id="RHEA:29463"/>
        <dbReference type="ChEBI" id="CHEBI:29103"/>
    </reaction>
</comment>
<dbReference type="EMBL" id="FNPZ01000001">
    <property type="protein sequence ID" value="SDY68740.1"/>
    <property type="molecule type" value="Genomic_DNA"/>
</dbReference>
<keyword evidence="7" id="KW-0630">Potassium</keyword>
<keyword evidence="11" id="KW-0407">Ion channel</keyword>
<proteinExistence type="inferred from homology"/>
<dbReference type="PANTHER" id="PTHR31462:SF5">
    <property type="entry name" value="ENDOSOMAL_LYSOSOMAL PROTON CHANNEL TMEM175"/>
    <property type="match status" value="1"/>
</dbReference>
<keyword evidence="6" id="KW-0631">Potassium channel</keyword>
<evidence type="ECO:0000256" key="5">
    <source>
        <dbReference type="ARBA" id="ARBA00022692"/>
    </source>
</evidence>
<evidence type="ECO:0000256" key="8">
    <source>
        <dbReference type="ARBA" id="ARBA00022989"/>
    </source>
</evidence>
<dbReference type="GO" id="GO:0016020">
    <property type="term" value="C:membrane"/>
    <property type="evidence" value="ECO:0007669"/>
    <property type="project" value="UniProtKB-SubCell"/>
</dbReference>
<dbReference type="GO" id="GO:0015252">
    <property type="term" value="F:proton channel activity"/>
    <property type="evidence" value="ECO:0007669"/>
    <property type="project" value="InterPro"/>
</dbReference>
<evidence type="ECO:0000256" key="2">
    <source>
        <dbReference type="ARBA" id="ARBA00006920"/>
    </source>
</evidence>
<evidence type="ECO:0000256" key="4">
    <source>
        <dbReference type="ARBA" id="ARBA00022538"/>
    </source>
</evidence>
<evidence type="ECO:0000256" key="7">
    <source>
        <dbReference type="ARBA" id="ARBA00022958"/>
    </source>
</evidence>
<evidence type="ECO:0000256" key="12">
    <source>
        <dbReference type="ARBA" id="ARBA00034430"/>
    </source>
</evidence>
<organism evidence="14 15">
    <name type="scientific">Herbiconiux ginsengi</name>
    <dbReference type="NCBI Taxonomy" id="381665"/>
    <lineage>
        <taxon>Bacteria</taxon>
        <taxon>Bacillati</taxon>
        <taxon>Actinomycetota</taxon>
        <taxon>Actinomycetes</taxon>
        <taxon>Micrococcales</taxon>
        <taxon>Microbacteriaceae</taxon>
        <taxon>Herbiconiux</taxon>
    </lineage>
</organism>
<gene>
    <name evidence="14" type="ORF">SAMN05216554_1164</name>
</gene>
<dbReference type="AlphaFoldDB" id="A0A1H3LWE4"/>
<keyword evidence="4" id="KW-0633">Potassium transport</keyword>
<evidence type="ECO:0000256" key="1">
    <source>
        <dbReference type="ARBA" id="ARBA00004141"/>
    </source>
</evidence>
<name>A0A1H3LWE4_9MICO</name>
<dbReference type="RefSeq" id="WP_092550013.1">
    <property type="nucleotide sequence ID" value="NZ_FNPZ01000001.1"/>
</dbReference>
<feature type="transmembrane region" description="Helical" evidence="13">
    <location>
        <begin position="21"/>
        <end position="38"/>
    </location>
</feature>
<evidence type="ECO:0000256" key="9">
    <source>
        <dbReference type="ARBA" id="ARBA00023065"/>
    </source>
</evidence>
<accession>A0A1H3LWE4</accession>
<dbReference type="GO" id="GO:0005267">
    <property type="term" value="F:potassium channel activity"/>
    <property type="evidence" value="ECO:0007669"/>
    <property type="project" value="UniProtKB-KW"/>
</dbReference>
<evidence type="ECO:0000256" key="3">
    <source>
        <dbReference type="ARBA" id="ARBA00022448"/>
    </source>
</evidence>
<sequence>MMRGPSAGSATPTRETGRVEAFTDGVFAIAITLLVLDLPIPTSGNFAGSLAEHWPSFLAYAAAFFTLAAIWVHHHALFAQIRRVEPPVLLLNLLLLLGISLLPWPTSLIAMAIQDGNHLDGVIACGLFAAASLIVMCGWLGLSIVLAHRPHLLVEDSGVEWMRSNAREVLVAGIPVVLAAAAAFLNPALALALFIAVPIYFFYSTSRVRSRPDPEPADTTPGERR</sequence>
<evidence type="ECO:0000256" key="10">
    <source>
        <dbReference type="ARBA" id="ARBA00023136"/>
    </source>
</evidence>
<keyword evidence="3" id="KW-0813">Transport</keyword>
<keyword evidence="5 13" id="KW-0812">Transmembrane</keyword>
<keyword evidence="15" id="KW-1185">Reference proteome</keyword>
<feature type="transmembrane region" description="Helical" evidence="13">
    <location>
        <begin position="119"/>
        <end position="148"/>
    </location>
</feature>
<keyword evidence="8 13" id="KW-1133">Transmembrane helix</keyword>
<dbReference type="STRING" id="381665.SAMN05216554_1164"/>
<dbReference type="Proteomes" id="UP000198891">
    <property type="component" value="Unassembled WGS sequence"/>
</dbReference>
<keyword evidence="9" id="KW-0406">Ion transport</keyword>
<dbReference type="PANTHER" id="PTHR31462">
    <property type="entry name" value="ENDOSOMAL/LYSOSOMAL POTASSIUM CHANNEL TMEM175"/>
    <property type="match status" value="1"/>
</dbReference>
<evidence type="ECO:0000256" key="13">
    <source>
        <dbReference type="SAM" id="Phobius"/>
    </source>
</evidence>